<dbReference type="EMBL" id="LKCW01000035">
    <property type="protein sequence ID" value="KPM43312.1"/>
    <property type="molecule type" value="Genomic_DNA"/>
</dbReference>
<reference evidence="2 3" key="1">
    <citation type="submission" date="2015-09" db="EMBL/GenBank/DDBJ databases">
        <title>Draft genome of a European isolate of the apple canker pathogen Neonectria ditissima.</title>
        <authorList>
            <person name="Gomez-Cortecero A."/>
            <person name="Harrison R.J."/>
            <person name="Armitage A.D."/>
        </authorList>
    </citation>
    <scope>NUCLEOTIDE SEQUENCE [LARGE SCALE GENOMIC DNA]</scope>
    <source>
        <strain evidence="2 3">R09/05</strain>
    </source>
</reference>
<dbReference type="OrthoDB" id="61870at2759"/>
<dbReference type="GO" id="GO:0016747">
    <property type="term" value="F:acyltransferase activity, transferring groups other than amino-acyl groups"/>
    <property type="evidence" value="ECO:0007669"/>
    <property type="project" value="InterPro"/>
</dbReference>
<dbReference type="InterPro" id="IPR016181">
    <property type="entry name" value="Acyl_CoA_acyltransferase"/>
</dbReference>
<sequence length="320" mass="35851">MSIKAFTYSTCPDGLLQLLTGHLPFSLPLLRRLQYTKYSHGITPTARIIFVSDTGEVSGGFPRPERFTACYVDVGSDHNTQMWLYSTLEDQDQVGADDDKFYEQQLRALVDEIIHIAKDYGRELVYSDAVLIGTLHSSVRNILERTGRVTGRKTGLYDKWLFKVEDIPDSGSPLPEGIYWDEATLADCKLAISRSDIPRTAEWLSLMPSLILKLEDGTPISWAFLGPDGSLASLHCEEGYRRKGLAKTLAAKLFRERTSEYGDDGWCSADVSPSNEGSRGMCRRLNGKPYWTLSWVLLNVRESVNGALTRGADDSQVYFD</sequence>
<dbReference type="PANTHER" id="PTHR20958">
    <property type="entry name" value="GLYCINE N-ACYLTRANSFERASE-LIKE PROTEIN"/>
    <property type="match status" value="1"/>
</dbReference>
<evidence type="ECO:0000313" key="3">
    <source>
        <dbReference type="Proteomes" id="UP000050424"/>
    </source>
</evidence>
<dbReference type="SUPFAM" id="SSF55729">
    <property type="entry name" value="Acyl-CoA N-acyltransferases (Nat)"/>
    <property type="match status" value="1"/>
</dbReference>
<dbReference type="InterPro" id="IPR013653">
    <property type="entry name" value="GCN5-like_dom"/>
</dbReference>
<gene>
    <name evidence="2" type="ORF">AK830_g3248</name>
</gene>
<dbReference type="Pfam" id="PF08445">
    <property type="entry name" value="FR47"/>
    <property type="match status" value="1"/>
</dbReference>
<dbReference type="Proteomes" id="UP000050424">
    <property type="component" value="Unassembled WGS sequence"/>
</dbReference>
<evidence type="ECO:0000259" key="1">
    <source>
        <dbReference type="PROSITE" id="PS51186"/>
    </source>
</evidence>
<dbReference type="InterPro" id="IPR053225">
    <property type="entry name" value="Acyl-CoA_N-acyltransferase"/>
</dbReference>
<comment type="caution">
    <text evidence="2">The sequence shown here is derived from an EMBL/GenBank/DDBJ whole genome shotgun (WGS) entry which is preliminary data.</text>
</comment>
<proteinExistence type="predicted"/>
<organism evidence="2 3">
    <name type="scientific">Neonectria ditissima</name>
    <dbReference type="NCBI Taxonomy" id="78410"/>
    <lineage>
        <taxon>Eukaryota</taxon>
        <taxon>Fungi</taxon>
        <taxon>Dikarya</taxon>
        <taxon>Ascomycota</taxon>
        <taxon>Pezizomycotina</taxon>
        <taxon>Sordariomycetes</taxon>
        <taxon>Hypocreomycetidae</taxon>
        <taxon>Hypocreales</taxon>
        <taxon>Nectriaceae</taxon>
        <taxon>Neonectria</taxon>
    </lineage>
</organism>
<dbReference type="PROSITE" id="PS51186">
    <property type="entry name" value="GNAT"/>
    <property type="match status" value="1"/>
</dbReference>
<name>A0A0P7BPL5_9HYPO</name>
<evidence type="ECO:0000313" key="2">
    <source>
        <dbReference type="EMBL" id="KPM43312.1"/>
    </source>
</evidence>
<keyword evidence="3" id="KW-1185">Reference proteome</keyword>
<accession>A0A0P7BPL5</accession>
<dbReference type="InterPro" id="IPR000182">
    <property type="entry name" value="GNAT_dom"/>
</dbReference>
<dbReference type="STRING" id="78410.A0A0P7BPL5"/>
<dbReference type="PANTHER" id="PTHR20958:SF6">
    <property type="entry name" value="GLYCINE N-ACYLTRANSFERASE-LIKE PROTEIN"/>
    <property type="match status" value="1"/>
</dbReference>
<feature type="domain" description="N-acetyltransferase" evidence="1">
    <location>
        <begin position="162"/>
        <end position="300"/>
    </location>
</feature>
<dbReference type="AlphaFoldDB" id="A0A0P7BPL5"/>
<protein>
    <recommendedName>
        <fullName evidence="1">N-acetyltransferase domain-containing protein</fullName>
    </recommendedName>
</protein>
<dbReference type="Gene3D" id="3.40.630.30">
    <property type="match status" value="1"/>
</dbReference>